<sequence length="104" mass="12090">MTMRLKYMALIVRVWGGSVKISKICVFQNFCGLYPMKIDCGGRGGYGALYGFMRNKNISLKKYFGYDISEVMIKVANEFIQKHNPGKMRNFWKIILLHIMQIII</sequence>
<dbReference type="RefSeq" id="WP_108910414.1">
    <property type="nucleotide sequence ID" value="NZ_CP021886.1"/>
</dbReference>
<dbReference type="EMBL" id="CP021886">
    <property type="protein sequence ID" value="AWI33518.1"/>
    <property type="molecule type" value="Genomic_DNA"/>
</dbReference>
<dbReference type="AlphaFoldDB" id="A0A2U8FBY0"/>
<evidence type="ECO:0000313" key="2">
    <source>
        <dbReference type="Proteomes" id="UP000244890"/>
    </source>
</evidence>
<accession>A0A2U8FBY0</accession>
<dbReference type="KEGG" id="had:CDV25_01160"/>
<organism evidence="1 2">
    <name type="scientific">Helicobacter apodemus</name>
    <dbReference type="NCBI Taxonomy" id="135569"/>
    <lineage>
        <taxon>Bacteria</taxon>
        <taxon>Pseudomonadati</taxon>
        <taxon>Campylobacterota</taxon>
        <taxon>Epsilonproteobacteria</taxon>
        <taxon>Campylobacterales</taxon>
        <taxon>Helicobacteraceae</taxon>
        <taxon>Helicobacter</taxon>
    </lineage>
</organism>
<proteinExistence type="predicted"/>
<gene>
    <name evidence="1" type="ORF">CDV25_01160</name>
</gene>
<name>A0A2U8FBY0_9HELI</name>
<reference evidence="1 2" key="1">
    <citation type="submission" date="2017-06" db="EMBL/GenBank/DDBJ databases">
        <title>Complete genome of Helicobacter apodemus.</title>
        <authorList>
            <person name="Cho S."/>
        </authorList>
    </citation>
    <scope>NUCLEOTIDE SEQUENCE [LARGE SCALE GENOMIC DNA]</scope>
    <source>
        <strain evidence="2">SNUVETPUB-15-01</strain>
    </source>
</reference>
<dbReference type="Proteomes" id="UP000244890">
    <property type="component" value="Chromosome"/>
</dbReference>
<protein>
    <submittedName>
        <fullName evidence="1">Uncharacterized protein</fullName>
    </submittedName>
</protein>
<evidence type="ECO:0000313" key="1">
    <source>
        <dbReference type="EMBL" id="AWI33518.1"/>
    </source>
</evidence>